<dbReference type="Proteomes" id="UP000310818">
    <property type="component" value="Unassembled WGS sequence"/>
</dbReference>
<dbReference type="Proteomes" id="UP000490982">
    <property type="component" value="Unassembled WGS sequence"/>
</dbReference>
<reference evidence="12 27" key="3">
    <citation type="submission" date="2018-06" db="EMBL/GenBank/DDBJ databases">
        <authorList>
            <consortium name="Pathogen Informatics"/>
            <person name="Doyle S."/>
        </authorList>
    </citation>
    <scope>NUCLEOTIDE SEQUENCE [LARGE SCALE GENOMIC DNA]</scope>
    <source>
        <strain evidence="12 27">NCTC13734</strain>
    </source>
</reference>
<dbReference type="EMBL" id="CMWB01000068">
    <property type="protein sequence ID" value="CKJ34571.1"/>
    <property type="molecule type" value="Genomic_DNA"/>
</dbReference>
<evidence type="ECO:0000313" key="21">
    <source>
        <dbReference type="EMBL" id="VRI37848.1"/>
    </source>
</evidence>
<feature type="signal peptide" evidence="1">
    <location>
        <begin position="1"/>
        <end position="25"/>
    </location>
</feature>
<evidence type="ECO:0000313" key="3">
    <source>
        <dbReference type="EMBL" id="CIS79293.1"/>
    </source>
</evidence>
<evidence type="ECO:0000313" key="25">
    <source>
        <dbReference type="Proteomes" id="UP000045541"/>
    </source>
</evidence>
<evidence type="ECO:0000313" key="40">
    <source>
        <dbReference type="Proteomes" id="UP000483094"/>
    </source>
</evidence>
<dbReference type="EMBL" id="CAAULE010000008">
    <property type="protein sequence ID" value="VOG80920.1"/>
    <property type="molecule type" value="Genomic_DNA"/>
</dbReference>
<dbReference type="EMBL" id="CRVC01000042">
    <property type="protein sequence ID" value="COR98096.1"/>
    <property type="molecule type" value="Genomic_DNA"/>
</dbReference>
<evidence type="ECO:0000313" key="41">
    <source>
        <dbReference type="Proteomes" id="UP000490982"/>
    </source>
</evidence>
<sequence>MNGMKAKKMWMAGLALLGIGSLALATKKVADDRKLMKTQEELTEIVRDHFSDMGEIATLYVQVYESSLESLVGGVIFEDGRHYTFVYENEDLVYEEEVL</sequence>
<dbReference type="OMA" id="RQSRAEM"/>
<dbReference type="GeneID" id="45652863"/>
<evidence type="ECO:0000313" key="20">
    <source>
        <dbReference type="EMBL" id="VOG80920.1"/>
    </source>
</evidence>
<evidence type="ECO:0000313" key="27">
    <source>
        <dbReference type="Proteomes" id="UP000254854"/>
    </source>
</evidence>
<dbReference type="Proteomes" id="UP000476212">
    <property type="component" value="Unassembled WGS sequence"/>
</dbReference>
<evidence type="ECO:0000313" key="37">
    <source>
        <dbReference type="Proteomes" id="UP000437160"/>
    </source>
</evidence>
<dbReference type="EMBL" id="WNIA01000051">
    <property type="protein sequence ID" value="MTV99154.1"/>
    <property type="molecule type" value="Genomic_DNA"/>
</dbReference>
<dbReference type="Proteomes" id="UP000045541">
    <property type="component" value="Unassembled WGS sequence"/>
</dbReference>
<dbReference type="Proteomes" id="UP000254854">
    <property type="component" value="Unassembled WGS sequence"/>
</dbReference>
<gene>
    <name evidence="15" type="ORF">AZJ28_08035</name>
    <name evidence="14" type="ORF">AZJ70_07095</name>
    <name evidence="13" type="ORF">AZK02_01925</name>
    <name evidence="2" type="ORF">ERS019209_01962</name>
    <name evidence="4" type="ORF">ERS019316_01597</name>
    <name evidence="3" type="ORF">ERS019486_01911</name>
    <name evidence="6" type="ORF">ERS021218_02158</name>
    <name evidence="5" type="ORF">ERS096071_02152</name>
    <name evidence="10" type="ORF">GM536_08735</name>
    <name evidence="11" type="ORF">GM537_08925</name>
    <name evidence="8" type="ORF">GM540_03170</name>
    <name evidence="9" type="ORF">GM544_06615</name>
    <name evidence="7" type="ORF">GM545_09095</name>
    <name evidence="12" type="ORF">NCTC13734_02058</name>
    <name evidence="18" type="ORF">SAMEA2627268_02251</name>
    <name evidence="20" type="ORF">SAMEA2696453_01152</name>
    <name evidence="19" type="ORF">SAMEA3353485_02079</name>
    <name evidence="17" type="ORF">SAMEA3353631_02339</name>
    <name evidence="21" type="ORF">SAMEA3381574_01928</name>
    <name evidence="22" type="ORF">SAMEA3390019_01381</name>
    <name evidence="16" type="ORF">SAMEA3431391_01784</name>
</gene>
<feature type="chain" id="PRO_5044364210" evidence="1">
    <location>
        <begin position="26"/>
        <end position="99"/>
    </location>
</feature>
<evidence type="ECO:0000313" key="33">
    <source>
        <dbReference type="Proteomes" id="UP000315060"/>
    </source>
</evidence>
<dbReference type="Proteomes" id="UP000040910">
    <property type="component" value="Unassembled WGS sequence"/>
</dbReference>
<evidence type="ECO:0000313" key="26">
    <source>
        <dbReference type="Proteomes" id="UP000046095"/>
    </source>
</evidence>
<evidence type="ECO:0000313" key="30">
    <source>
        <dbReference type="Proteomes" id="UP000311381"/>
    </source>
</evidence>
<dbReference type="Gene3D" id="3.10.450.400">
    <property type="entry name" value="Uncharacterised protein PF15513, DUF4651"/>
    <property type="match status" value="1"/>
</dbReference>
<dbReference type="EMBL" id="UHFW01000006">
    <property type="protein sequence ID" value="SUN91154.1"/>
    <property type="molecule type" value="Genomic_DNA"/>
</dbReference>
<dbReference type="Proteomes" id="UP000290138">
    <property type="component" value="Chromosome"/>
</dbReference>
<dbReference type="Proteomes" id="UP000048507">
    <property type="component" value="Unassembled WGS sequence"/>
</dbReference>
<evidence type="ECO:0000313" key="28">
    <source>
        <dbReference type="Proteomes" id="UP000304540"/>
    </source>
</evidence>
<evidence type="ECO:0000313" key="23">
    <source>
        <dbReference type="Proteomes" id="UP000040910"/>
    </source>
</evidence>
<dbReference type="InterPro" id="IPR028105">
    <property type="entry name" value="DUF4651"/>
</dbReference>
<dbReference type="EMBL" id="VMYC01000135">
    <property type="protein sequence ID" value="TVX69042.1"/>
    <property type="molecule type" value="Genomic_DNA"/>
</dbReference>
<dbReference type="Proteomes" id="UP000304540">
    <property type="component" value="Unassembled WGS sequence"/>
</dbReference>
<evidence type="ECO:0000313" key="7">
    <source>
        <dbReference type="EMBL" id="MTV43761.1"/>
    </source>
</evidence>
<dbReference type="Proteomes" id="UP000318940">
    <property type="component" value="Unassembled WGS sequence"/>
</dbReference>
<evidence type="ECO:0000313" key="12">
    <source>
        <dbReference type="EMBL" id="SUN91154.1"/>
    </source>
</evidence>
<dbReference type="PATRIC" id="fig|1313.13073.peg.2121"/>
<dbReference type="EMBL" id="WNHU01000052">
    <property type="protein sequence ID" value="MTV43761.1"/>
    <property type="molecule type" value="Genomic_DNA"/>
</dbReference>
<evidence type="ECO:0000313" key="17">
    <source>
        <dbReference type="EMBL" id="VKB81985.1"/>
    </source>
</evidence>
<dbReference type="EMBL" id="VMWH01000074">
    <property type="protein sequence ID" value="TVW84123.1"/>
    <property type="molecule type" value="Genomic_DNA"/>
</dbReference>
<evidence type="ECO:0000313" key="9">
    <source>
        <dbReference type="EMBL" id="MTV90154.1"/>
    </source>
</evidence>
<dbReference type="SMR" id="A0A064BV05"/>
<dbReference type="Proteomes" id="UP000312530">
    <property type="component" value="Unassembled WGS sequence"/>
</dbReference>
<dbReference type="EMBL" id="WNIB01000029">
    <property type="protein sequence ID" value="MTV90154.1"/>
    <property type="molecule type" value="Genomic_DNA"/>
</dbReference>
<evidence type="ECO:0000313" key="13">
    <source>
        <dbReference type="EMBL" id="TVW28494.1"/>
    </source>
</evidence>
<dbReference type="Proteomes" id="UP000311381">
    <property type="component" value="Unassembled WGS sequence"/>
</dbReference>
<dbReference type="EMBL" id="VMVH01000017">
    <property type="protein sequence ID" value="TVW28494.1"/>
    <property type="molecule type" value="Genomic_DNA"/>
</dbReference>
<dbReference type="Proteomes" id="UP000467349">
    <property type="component" value="Unassembled WGS sequence"/>
</dbReference>
<evidence type="ECO:0000313" key="36">
    <source>
        <dbReference type="Proteomes" id="UP000358702"/>
    </source>
</evidence>
<dbReference type="EMBL" id="CAASRX010000032">
    <property type="protein sequence ID" value="VNH06601.1"/>
    <property type="molecule type" value="Genomic_DNA"/>
</dbReference>
<protein>
    <submittedName>
        <fullName evidence="7">DUF4651 domain-containing protein</fullName>
    </submittedName>
    <submittedName>
        <fullName evidence="2">Hypothetical membrane associated protein</fullName>
    </submittedName>
</protein>
<keyword evidence="1" id="KW-0732">Signal</keyword>
<dbReference type="EMBL" id="CKGU01000038">
    <property type="protein sequence ID" value="CIS79293.1"/>
    <property type="molecule type" value="Genomic_DNA"/>
</dbReference>
<evidence type="ECO:0000313" key="22">
    <source>
        <dbReference type="EMBL" id="VSC32576.1"/>
    </source>
</evidence>
<dbReference type="AlphaFoldDB" id="A0A064BV05"/>
<dbReference type="Proteomes" id="UP000042745">
    <property type="component" value="Unassembled WGS sequence"/>
</dbReference>
<evidence type="ECO:0000313" key="35">
    <source>
        <dbReference type="Proteomes" id="UP000320896"/>
    </source>
</evidence>
<evidence type="ECO:0000313" key="8">
    <source>
        <dbReference type="EMBL" id="MTV73022.1"/>
    </source>
</evidence>
<proteinExistence type="predicted"/>
<evidence type="ECO:0000313" key="16">
    <source>
        <dbReference type="EMBL" id="VFI33033.1"/>
    </source>
</evidence>
<reference evidence="23 24" key="2">
    <citation type="submission" date="2015-03" db="EMBL/GenBank/DDBJ databases">
        <authorList>
            <consortium name="Pathogen Informatics"/>
            <person name="Murphy D."/>
        </authorList>
    </citation>
    <scope>NUCLEOTIDE SEQUENCE [LARGE SCALE GENOMIC DNA]</scope>
    <source>
        <strain evidence="5 25">0310</strain>
        <strain evidence="4">SMRU158</strain>
        <strain evidence="3">SMRU328</strain>
        <strain evidence="2">SMRU51</strain>
        <strain evidence="23 24">type strain: N</strain>
    </source>
</reference>
<evidence type="ECO:0000313" key="34">
    <source>
        <dbReference type="Proteomes" id="UP000318940"/>
    </source>
</evidence>
<dbReference type="Proteomes" id="UP000358702">
    <property type="component" value="Unassembled WGS sequence"/>
</dbReference>
<dbReference type="Proteomes" id="UP000311674">
    <property type="component" value="Unassembled WGS sequence"/>
</dbReference>
<evidence type="ECO:0000313" key="10">
    <source>
        <dbReference type="EMBL" id="MTV99154.1"/>
    </source>
</evidence>
<evidence type="ECO:0000313" key="14">
    <source>
        <dbReference type="EMBL" id="TVW84123.1"/>
    </source>
</evidence>
<evidence type="ECO:0000313" key="2">
    <source>
        <dbReference type="EMBL" id="CEX68199.1"/>
    </source>
</evidence>
<name>A0A064BV05_STREE</name>
<dbReference type="Proteomes" id="UP000483094">
    <property type="component" value="Unassembled WGS sequence"/>
</dbReference>
<dbReference type="OrthoDB" id="2236725at2"/>
<evidence type="ECO:0000313" key="5">
    <source>
        <dbReference type="EMBL" id="CKJ34571.1"/>
    </source>
</evidence>
<dbReference type="EMBL" id="CABBMN010000010">
    <property type="protein sequence ID" value="VSC32576.1"/>
    <property type="molecule type" value="Genomic_DNA"/>
</dbReference>
<evidence type="ECO:0000313" key="19">
    <source>
        <dbReference type="EMBL" id="VNH06601.1"/>
    </source>
</evidence>
<dbReference type="Pfam" id="PF15513">
    <property type="entry name" value="DUF4651"/>
    <property type="match status" value="1"/>
</dbReference>
<evidence type="ECO:0000313" key="15">
    <source>
        <dbReference type="EMBL" id="TVX69042.1"/>
    </source>
</evidence>
<evidence type="ECO:0000313" key="18">
    <source>
        <dbReference type="EMBL" id="VMD03542.1"/>
    </source>
</evidence>
<evidence type="ECO:0000313" key="11">
    <source>
        <dbReference type="EMBL" id="MTW24956.1"/>
    </source>
</evidence>
<dbReference type="EMBL" id="CAANCB010000022">
    <property type="protein sequence ID" value="VKB81985.1"/>
    <property type="molecule type" value="Genomic_DNA"/>
</dbReference>
<dbReference type="Proteomes" id="UP000437160">
    <property type="component" value="Unassembled WGS sequence"/>
</dbReference>
<dbReference type="EMBL" id="LR216058">
    <property type="protein sequence ID" value="VFI33033.1"/>
    <property type="molecule type" value="Genomic_DNA"/>
</dbReference>
<dbReference type="EMBL" id="CKLF01000026">
    <property type="protein sequence ID" value="CIV36586.1"/>
    <property type="molecule type" value="Genomic_DNA"/>
</dbReference>
<dbReference type="Proteomes" id="UP000315060">
    <property type="component" value="Unassembled WGS sequence"/>
</dbReference>
<dbReference type="EMBL" id="WNHS01000038">
    <property type="protein sequence ID" value="MTW24956.1"/>
    <property type="molecule type" value="Genomic_DNA"/>
</dbReference>
<dbReference type="RefSeq" id="WP_001013974.1">
    <property type="nucleotide sequence ID" value="NZ_AP017971.1"/>
</dbReference>
<dbReference type="EMBL" id="CFFA01000036">
    <property type="protein sequence ID" value="CEX68199.1"/>
    <property type="molecule type" value="Genomic_DNA"/>
</dbReference>
<dbReference type="Proteomes" id="UP000046095">
    <property type="component" value="Unassembled WGS sequence"/>
</dbReference>
<evidence type="ECO:0000313" key="31">
    <source>
        <dbReference type="Proteomes" id="UP000311674"/>
    </source>
</evidence>
<evidence type="ECO:0000313" key="29">
    <source>
        <dbReference type="Proteomes" id="UP000310818"/>
    </source>
</evidence>
<evidence type="ECO:0000313" key="32">
    <source>
        <dbReference type="Proteomes" id="UP000312530"/>
    </source>
</evidence>
<organism evidence="7 38">
    <name type="scientific">Streptococcus pneumoniae</name>
    <dbReference type="NCBI Taxonomy" id="1313"/>
    <lineage>
        <taxon>Bacteria</taxon>
        <taxon>Bacillati</taxon>
        <taxon>Bacillota</taxon>
        <taxon>Bacilli</taxon>
        <taxon>Lactobacillales</taxon>
        <taxon>Streptococcaceae</taxon>
        <taxon>Streptococcus</taxon>
    </lineage>
</organism>
<dbReference type="EMBL" id="CABABW010000025">
    <property type="protein sequence ID" value="VRI37848.1"/>
    <property type="molecule type" value="Genomic_DNA"/>
</dbReference>
<evidence type="ECO:0000313" key="6">
    <source>
        <dbReference type="EMBL" id="COR98096.1"/>
    </source>
</evidence>
<evidence type="ECO:0000313" key="39">
    <source>
        <dbReference type="Proteomes" id="UP000476212"/>
    </source>
</evidence>
<reference evidence="28 29" key="4">
    <citation type="submission" date="2019-04" db="EMBL/GenBank/DDBJ databases">
        <authorList>
            <consortium name="Pathogen Informatics"/>
        </authorList>
    </citation>
    <scope>NUCLEOTIDE SEQUENCE [LARGE SCALE GENOMIC DNA]</scope>
    <source>
        <strain evidence="16">GPS_HK_21-sc-2296565</strain>
        <strain evidence="22 31">GPSC148</strain>
        <strain evidence="17 36">GPSC21</strain>
        <strain evidence="19 29">GPSC211</strain>
        <strain evidence="21 28">GPSC232</strain>
        <strain evidence="30 32">GPSC47</strain>
    </source>
</reference>
<dbReference type="Proteomes" id="UP000320896">
    <property type="component" value="Unassembled WGS sequence"/>
</dbReference>
<reference evidence="6 26" key="1">
    <citation type="submission" date="2015-03" db="EMBL/GenBank/DDBJ databases">
        <authorList>
            <person name="Murphy D."/>
        </authorList>
    </citation>
    <scope>NUCLEOTIDE SEQUENCE [LARGE SCALE GENOMIC DNA]</scope>
    <source>
        <strain evidence="6 26">SMRU1708</strain>
    </source>
</reference>
<dbReference type="EMBL" id="CAAQRO010000029">
    <property type="protein sequence ID" value="VMD03542.1"/>
    <property type="molecule type" value="Genomic_DNA"/>
</dbReference>
<dbReference type="EMBL" id="WNHQ01000177">
    <property type="protein sequence ID" value="MTV73022.1"/>
    <property type="molecule type" value="Genomic_DNA"/>
</dbReference>
<accession>A0A064BV05</accession>
<evidence type="ECO:0000313" key="24">
    <source>
        <dbReference type="Proteomes" id="UP000042745"/>
    </source>
</evidence>
<evidence type="ECO:0000256" key="1">
    <source>
        <dbReference type="SAM" id="SignalP"/>
    </source>
</evidence>
<evidence type="ECO:0000313" key="38">
    <source>
        <dbReference type="Proteomes" id="UP000467349"/>
    </source>
</evidence>
<reference evidence="33 34" key="5">
    <citation type="submission" date="2019-07" db="EMBL/GenBank/DDBJ databases">
        <authorList>
            <person name="Mohale T."/>
        </authorList>
    </citation>
    <scope>NUCLEOTIDE SEQUENCE [LARGE SCALE GENOMIC DNA]</scope>
    <source>
        <strain evidence="14 35">NTPn 126</strain>
        <strain evidence="13 34">NTPn 189</strain>
        <strain evidence="15 33">NTPn 59</strain>
    </source>
</reference>
<reference evidence="37 38" key="6">
    <citation type="submission" date="2019-11" db="EMBL/GenBank/DDBJ databases">
        <title>Growth characteristics of pneumococcus vary with the chemical composition of the capsule and with environmental conditions.</title>
        <authorList>
            <person name="Tothpal A."/>
            <person name="Desobry K."/>
            <person name="Joshi S."/>
            <person name="Wyllie A.L."/>
            <person name="Weinberger D.M."/>
        </authorList>
    </citation>
    <scope>NUCLEOTIDE SEQUENCE [LARGE SCALE GENOMIC DNA]</scope>
    <source>
        <strain evidence="7">Pnumococcus09N</strain>
        <strain evidence="38">pnumococcus09N</strain>
        <strain evidence="9">Pnumococcus15C</strain>
        <strain evidence="39">pnumococcus15C</strain>
        <strain evidence="8">Pnumococcus19F</strain>
        <strain evidence="37 40">pnumococcus19F</strain>
        <strain evidence="11">Pnumococcus23A</strain>
        <strain evidence="41">pnumococcus23A</strain>
    </source>
</reference>
<evidence type="ECO:0000313" key="4">
    <source>
        <dbReference type="EMBL" id="CIV36586.1"/>
    </source>
</evidence>